<dbReference type="EMBL" id="ML986490">
    <property type="protein sequence ID" value="KAF2277368.1"/>
    <property type="molecule type" value="Genomic_DNA"/>
</dbReference>
<dbReference type="GeneID" id="54547604"/>
<keyword evidence="1" id="KW-0175">Coiled coil</keyword>
<accession>A0A6A6JN58</accession>
<name>A0A6A6JN58_WESOR</name>
<dbReference type="Proteomes" id="UP000800097">
    <property type="component" value="Unassembled WGS sequence"/>
</dbReference>
<dbReference type="AlphaFoldDB" id="A0A6A6JN58"/>
<sequence>MSSSPFSRGSRIPVLRPSASGSSERSISPVNWRAQYLASQDEVKLLTSRLREMEEEKENSRATARKLTAEISSLTQQLQKEAELSGHFMEAFQDAEKEAESLRSQLREQRPSDDSVEKALEAQVAEQDALIEQLQLENDELNEHLARAVTVSRGKDDQILVMKTKIADLEKRLAERQAAQKQVVAAWNPHDKDARIALLEREVTGLLDQLEGDQEVTPKTNTVDQCTQTDEAEQTTKSAYYSVGSEYSFCESVDAGPQSTALEVPDSNPSSLPPLSREREVTTLIQIRLDPADHSNWNWVKRIRAVIDRPQRIEMFGPIDRVEELQQDMNDHVREYNNLRMAVAMLESTIRRMESEALQIKKRPACTVRGHRGLRMRSRPGMTNSLSTR</sequence>
<reference evidence="3" key="1">
    <citation type="journal article" date="2020" name="Stud. Mycol.">
        <title>101 Dothideomycetes genomes: a test case for predicting lifestyles and emergence of pathogens.</title>
        <authorList>
            <person name="Haridas S."/>
            <person name="Albert R."/>
            <person name="Binder M."/>
            <person name="Bloem J."/>
            <person name="Labutti K."/>
            <person name="Salamov A."/>
            <person name="Andreopoulos B."/>
            <person name="Baker S."/>
            <person name="Barry K."/>
            <person name="Bills G."/>
            <person name="Bluhm B."/>
            <person name="Cannon C."/>
            <person name="Castanera R."/>
            <person name="Culley D."/>
            <person name="Daum C."/>
            <person name="Ezra D."/>
            <person name="Gonzalez J."/>
            <person name="Henrissat B."/>
            <person name="Kuo A."/>
            <person name="Liang C."/>
            <person name="Lipzen A."/>
            <person name="Lutzoni F."/>
            <person name="Magnuson J."/>
            <person name="Mondo S."/>
            <person name="Nolan M."/>
            <person name="Ohm R."/>
            <person name="Pangilinan J."/>
            <person name="Park H.-J."/>
            <person name="Ramirez L."/>
            <person name="Alfaro M."/>
            <person name="Sun H."/>
            <person name="Tritt A."/>
            <person name="Yoshinaga Y."/>
            <person name="Zwiers L.-H."/>
            <person name="Turgeon B."/>
            <person name="Goodwin S."/>
            <person name="Spatafora J."/>
            <person name="Crous P."/>
            <person name="Grigoriev I."/>
        </authorList>
    </citation>
    <scope>NUCLEOTIDE SEQUENCE</scope>
    <source>
        <strain evidence="3">CBS 379.55</strain>
    </source>
</reference>
<evidence type="ECO:0000256" key="1">
    <source>
        <dbReference type="SAM" id="Coils"/>
    </source>
</evidence>
<feature type="region of interest" description="Disordered" evidence="2">
    <location>
        <begin position="1"/>
        <end position="27"/>
    </location>
</feature>
<evidence type="ECO:0000256" key="2">
    <source>
        <dbReference type="SAM" id="MobiDB-lite"/>
    </source>
</evidence>
<protein>
    <submittedName>
        <fullName evidence="3">Uncharacterized protein</fullName>
    </submittedName>
</protein>
<keyword evidence="4" id="KW-1185">Reference proteome</keyword>
<evidence type="ECO:0000313" key="3">
    <source>
        <dbReference type="EMBL" id="KAF2277368.1"/>
    </source>
</evidence>
<dbReference type="RefSeq" id="XP_033654907.1">
    <property type="nucleotide sequence ID" value="XM_033794429.1"/>
</dbReference>
<feature type="coiled-coil region" evidence="1">
    <location>
        <begin position="322"/>
        <end position="363"/>
    </location>
</feature>
<gene>
    <name evidence="3" type="ORF">EI97DRAFT_289098</name>
</gene>
<proteinExistence type="predicted"/>
<organism evidence="3 4">
    <name type="scientific">Westerdykella ornata</name>
    <dbReference type="NCBI Taxonomy" id="318751"/>
    <lineage>
        <taxon>Eukaryota</taxon>
        <taxon>Fungi</taxon>
        <taxon>Dikarya</taxon>
        <taxon>Ascomycota</taxon>
        <taxon>Pezizomycotina</taxon>
        <taxon>Dothideomycetes</taxon>
        <taxon>Pleosporomycetidae</taxon>
        <taxon>Pleosporales</taxon>
        <taxon>Sporormiaceae</taxon>
        <taxon>Westerdykella</taxon>
    </lineage>
</organism>
<feature type="region of interest" description="Disordered" evidence="2">
    <location>
        <begin position="95"/>
        <end position="115"/>
    </location>
</feature>
<evidence type="ECO:0000313" key="4">
    <source>
        <dbReference type="Proteomes" id="UP000800097"/>
    </source>
</evidence>